<dbReference type="EMBL" id="NFCF01000063">
    <property type="protein sequence ID" value="OTW50846.1"/>
    <property type="molecule type" value="Genomic_DNA"/>
</dbReference>
<dbReference type="InterPro" id="IPR013325">
    <property type="entry name" value="RNA_pol_sigma_r2"/>
</dbReference>
<dbReference type="PIRSF" id="PIRSF000770">
    <property type="entry name" value="RNA_pol_sigma-SigE/K"/>
    <property type="match status" value="1"/>
</dbReference>
<dbReference type="AlphaFoldDB" id="A0A242WA52"/>
<name>A0A242WA52_BACTU</name>
<evidence type="ECO:0000256" key="2">
    <source>
        <dbReference type="ARBA" id="ARBA00023082"/>
    </source>
</evidence>
<dbReference type="Proteomes" id="UP000195152">
    <property type="component" value="Unassembled WGS sequence"/>
</dbReference>
<dbReference type="NCBIfam" id="TIGR02937">
    <property type="entry name" value="sigma70-ECF"/>
    <property type="match status" value="1"/>
</dbReference>
<keyword evidence="1 5" id="KW-0805">Transcription regulation</keyword>
<dbReference type="SUPFAM" id="SSF88946">
    <property type="entry name" value="Sigma2 domain of RNA polymerase sigma factors"/>
    <property type="match status" value="1"/>
</dbReference>
<organism evidence="8 9">
    <name type="scientific">Bacillus thuringiensis serovar mexicanensis</name>
    <dbReference type="NCBI Taxonomy" id="180868"/>
    <lineage>
        <taxon>Bacteria</taxon>
        <taxon>Bacillati</taxon>
        <taxon>Bacillota</taxon>
        <taxon>Bacilli</taxon>
        <taxon>Bacillales</taxon>
        <taxon>Bacillaceae</taxon>
        <taxon>Bacillus</taxon>
        <taxon>Bacillus cereus group</taxon>
    </lineage>
</organism>
<comment type="similarity">
    <text evidence="5">Belongs to the sigma-70 factor family.</text>
</comment>
<sequence>MLFNKRNSSEMGKYLNEICNYDILTDEQSMEHIIKYKEKGDIDSRDLLICSNLRLVVSVAKSFPCYGNCDLMEMIQEGTIGLMKGLEDYDYTKGNKLSTYITWWIRQRISKYLSINRSDVRVATTMQKKITEVKNCYYENMGEKGTNLTTKEVAEKLGYKESIVIDALVTDRITNTISIEDDVQNEKTLLDKQQSTLAILANKNAPNPSEVIATEEEKFEFDELMFVTLNPREESVLRYRFGFDDGIELTLEDTARILGVTRERVQQIEKKAIEKMKQRLSSKKINSSQEYYSSL</sequence>
<evidence type="ECO:0000256" key="3">
    <source>
        <dbReference type="ARBA" id="ARBA00023125"/>
    </source>
</evidence>
<evidence type="ECO:0000256" key="1">
    <source>
        <dbReference type="ARBA" id="ARBA00023015"/>
    </source>
</evidence>
<dbReference type="InterPro" id="IPR036388">
    <property type="entry name" value="WH-like_DNA-bd_sf"/>
</dbReference>
<keyword evidence="2 5" id="KW-0731">Sigma factor</keyword>
<dbReference type="Gene3D" id="1.10.10.10">
    <property type="entry name" value="Winged helix-like DNA-binding domain superfamily/Winged helix DNA-binding domain"/>
    <property type="match status" value="1"/>
</dbReference>
<dbReference type="GO" id="GO:0006352">
    <property type="term" value="P:DNA-templated transcription initiation"/>
    <property type="evidence" value="ECO:0007669"/>
    <property type="project" value="InterPro"/>
</dbReference>
<dbReference type="PRINTS" id="PR00046">
    <property type="entry name" value="SIGMA70FCT"/>
</dbReference>
<gene>
    <name evidence="8" type="ORF">BK699_09890</name>
</gene>
<comment type="caution">
    <text evidence="8">The sequence shown here is derived from an EMBL/GenBank/DDBJ whole genome shotgun (WGS) entry which is preliminary data.</text>
</comment>
<keyword evidence="4 5" id="KW-0804">Transcription</keyword>
<accession>A0A242WA52</accession>
<feature type="domain" description="RNA polymerase sigma-70" evidence="7">
    <location>
        <begin position="250"/>
        <end position="276"/>
    </location>
</feature>
<dbReference type="SUPFAM" id="SSF88659">
    <property type="entry name" value="Sigma3 and sigma4 domains of RNA polymerase sigma factors"/>
    <property type="match status" value="1"/>
</dbReference>
<keyword evidence="3 5" id="KW-0238">DNA-binding</keyword>
<evidence type="ECO:0000259" key="7">
    <source>
        <dbReference type="PROSITE" id="PS00716"/>
    </source>
</evidence>
<dbReference type="PANTHER" id="PTHR30603:SF47">
    <property type="entry name" value="RNA POLYMERASE SIGMA FACTOR SIGD, CHLOROPLASTIC"/>
    <property type="match status" value="1"/>
</dbReference>
<comment type="function">
    <text evidence="5">Sigma factors are initiation factors that promote the attachment of RNA polymerase to specific initiation sites and are then released.</text>
</comment>
<dbReference type="GO" id="GO:0003677">
    <property type="term" value="F:DNA binding"/>
    <property type="evidence" value="ECO:0007669"/>
    <property type="project" value="UniProtKB-KW"/>
</dbReference>
<reference evidence="8 9" key="1">
    <citation type="submission" date="2016-10" db="EMBL/GenBank/DDBJ databases">
        <title>Comparative genomics of Bacillus thuringiensis reveals a path to pathogens against multiple invertebrate hosts.</title>
        <authorList>
            <person name="Zheng J."/>
            <person name="Gao Q."/>
            <person name="Liu H."/>
            <person name="Peng D."/>
            <person name="Ruan L."/>
            <person name="Sun M."/>
        </authorList>
    </citation>
    <scope>NUCLEOTIDE SEQUENCE [LARGE SCALE GENOMIC DNA]</scope>
    <source>
        <strain evidence="8">BGSC 4AC1</strain>
    </source>
</reference>
<proteinExistence type="inferred from homology"/>
<dbReference type="PROSITE" id="PS00716">
    <property type="entry name" value="SIGMA70_2"/>
    <property type="match status" value="1"/>
</dbReference>
<dbReference type="CDD" id="cd06171">
    <property type="entry name" value="Sigma70_r4"/>
    <property type="match status" value="1"/>
</dbReference>
<evidence type="ECO:0000313" key="9">
    <source>
        <dbReference type="Proteomes" id="UP000195152"/>
    </source>
</evidence>
<dbReference type="InterPro" id="IPR014284">
    <property type="entry name" value="RNA_pol_sigma-70_dom"/>
</dbReference>
<dbReference type="InterPro" id="IPR007627">
    <property type="entry name" value="RNA_pol_sigma70_r2"/>
</dbReference>
<dbReference type="Pfam" id="PF04545">
    <property type="entry name" value="Sigma70_r4"/>
    <property type="match status" value="1"/>
</dbReference>
<dbReference type="PROSITE" id="PS00715">
    <property type="entry name" value="SIGMA70_1"/>
    <property type="match status" value="1"/>
</dbReference>
<evidence type="ECO:0000259" key="6">
    <source>
        <dbReference type="PROSITE" id="PS00715"/>
    </source>
</evidence>
<dbReference type="InterPro" id="IPR000943">
    <property type="entry name" value="RNA_pol_sigma70"/>
</dbReference>
<dbReference type="GO" id="GO:0016987">
    <property type="term" value="F:sigma factor activity"/>
    <property type="evidence" value="ECO:0007669"/>
    <property type="project" value="UniProtKB-KW"/>
</dbReference>
<evidence type="ECO:0000313" key="8">
    <source>
        <dbReference type="EMBL" id="OTW50846.1"/>
    </source>
</evidence>
<dbReference type="Gene3D" id="1.20.120.1810">
    <property type="match status" value="1"/>
</dbReference>
<feature type="domain" description="RNA polymerase sigma-70" evidence="6">
    <location>
        <begin position="73"/>
        <end position="86"/>
    </location>
</feature>
<evidence type="ECO:0000256" key="5">
    <source>
        <dbReference type="RuleBase" id="RU362124"/>
    </source>
</evidence>
<dbReference type="PANTHER" id="PTHR30603">
    <property type="entry name" value="RNA POLYMERASE SIGMA FACTOR RPO"/>
    <property type="match status" value="1"/>
</dbReference>
<dbReference type="Pfam" id="PF04542">
    <property type="entry name" value="Sigma70_r2"/>
    <property type="match status" value="1"/>
</dbReference>
<evidence type="ECO:0000256" key="4">
    <source>
        <dbReference type="ARBA" id="ARBA00023163"/>
    </source>
</evidence>
<dbReference type="RefSeq" id="WP_000898368.1">
    <property type="nucleotide sequence ID" value="NZ_NFCF01000063.1"/>
</dbReference>
<dbReference type="InterPro" id="IPR050239">
    <property type="entry name" value="Sigma-70_RNA_pol_init_factors"/>
</dbReference>
<dbReference type="InterPro" id="IPR013324">
    <property type="entry name" value="RNA_pol_sigma_r3/r4-like"/>
</dbReference>
<dbReference type="InterPro" id="IPR007630">
    <property type="entry name" value="RNA_pol_sigma70_r4"/>
</dbReference>
<protein>
    <recommendedName>
        <fullName evidence="5">RNA polymerase sigma factor</fullName>
    </recommendedName>
</protein>